<dbReference type="OrthoDB" id="4477880at2759"/>
<dbReference type="STRING" id="1448318.A0A319E5J4"/>
<reference evidence="1 2" key="1">
    <citation type="submission" date="2018-02" db="EMBL/GenBank/DDBJ databases">
        <title>The genomes of Aspergillus section Nigri reveals drivers in fungal speciation.</title>
        <authorList>
            <consortium name="DOE Joint Genome Institute"/>
            <person name="Vesth T.C."/>
            <person name="Nybo J."/>
            <person name="Theobald S."/>
            <person name="Brandl J."/>
            <person name="Frisvad J.C."/>
            <person name="Nielsen K.F."/>
            <person name="Lyhne E.K."/>
            <person name="Kogle M.E."/>
            <person name="Kuo A."/>
            <person name="Riley R."/>
            <person name="Clum A."/>
            <person name="Nolan M."/>
            <person name="Lipzen A."/>
            <person name="Salamov A."/>
            <person name="Henrissat B."/>
            <person name="Wiebenga A."/>
            <person name="De vries R.P."/>
            <person name="Grigoriev I.V."/>
            <person name="Mortensen U.H."/>
            <person name="Andersen M.R."/>
            <person name="Baker S.E."/>
        </authorList>
    </citation>
    <scope>NUCLEOTIDE SEQUENCE [LARGE SCALE GENOMIC DNA]</scope>
    <source>
        <strain evidence="1 2">CBS 121057</strain>
    </source>
</reference>
<dbReference type="AlphaFoldDB" id="A0A319E5J4"/>
<sequence length="238" mass="26278">MSDPDAEVHWFKLLNNSTKSQKYIMFAPPPGHNYEEFQTPVWVSNYVEQDGWWDVHTAGPIYAYVGRQYGDTKTGRVQVESAAVAWVEDDSEPPVFELSIKPNGAPTLTKTQATSPTPGAFIVKTGPDFPEKDANGNSYVLGFGKTDGATRKVAPCASRVAKKNESVPVKPVVQLHFFPSDATPGDFIDYKTIVDSSKTGHINFAGHMEAKLGYALHKDEGEEWAMAYTKEPPVQQPR</sequence>
<evidence type="ECO:0000313" key="1">
    <source>
        <dbReference type="EMBL" id="PYI04620.1"/>
    </source>
</evidence>
<dbReference type="VEuPathDB" id="FungiDB:BO78DRAFT_388321"/>
<gene>
    <name evidence="1" type="ORF">BO78DRAFT_388321</name>
</gene>
<protein>
    <submittedName>
        <fullName evidence="1">Uncharacterized protein</fullName>
    </submittedName>
</protein>
<proteinExistence type="predicted"/>
<dbReference type="Proteomes" id="UP000248423">
    <property type="component" value="Unassembled WGS sequence"/>
</dbReference>
<evidence type="ECO:0000313" key="2">
    <source>
        <dbReference type="Proteomes" id="UP000248423"/>
    </source>
</evidence>
<organism evidence="1 2">
    <name type="scientific">Aspergillus sclerotiicarbonarius (strain CBS 121057 / IBT 28362)</name>
    <dbReference type="NCBI Taxonomy" id="1448318"/>
    <lineage>
        <taxon>Eukaryota</taxon>
        <taxon>Fungi</taxon>
        <taxon>Dikarya</taxon>
        <taxon>Ascomycota</taxon>
        <taxon>Pezizomycotina</taxon>
        <taxon>Eurotiomycetes</taxon>
        <taxon>Eurotiomycetidae</taxon>
        <taxon>Eurotiales</taxon>
        <taxon>Aspergillaceae</taxon>
        <taxon>Aspergillus</taxon>
        <taxon>Aspergillus subgen. Circumdati</taxon>
    </lineage>
</organism>
<dbReference type="EMBL" id="KZ826366">
    <property type="protein sequence ID" value="PYI04620.1"/>
    <property type="molecule type" value="Genomic_DNA"/>
</dbReference>
<accession>A0A319E5J4</accession>
<name>A0A319E5J4_ASPSB</name>
<keyword evidence="2" id="KW-1185">Reference proteome</keyword>